<keyword evidence="5" id="KW-1185">Reference proteome</keyword>
<dbReference type="PANTHER" id="PTHR22674">
    <property type="entry name" value="NTPASE, KAP FAMILY P-LOOP DOMAIN-CONTAINING 1"/>
    <property type="match status" value="1"/>
</dbReference>
<dbReference type="Proteomes" id="UP001295423">
    <property type="component" value="Unassembled WGS sequence"/>
</dbReference>
<proteinExistence type="predicted"/>
<evidence type="ECO:0000256" key="2">
    <source>
        <dbReference type="SAM" id="Phobius"/>
    </source>
</evidence>
<feature type="domain" description="KAP NTPase" evidence="3">
    <location>
        <begin position="622"/>
        <end position="896"/>
    </location>
</feature>
<keyword evidence="2" id="KW-1133">Transmembrane helix</keyword>
<feature type="domain" description="KAP NTPase" evidence="3">
    <location>
        <begin position="36"/>
        <end position="127"/>
    </location>
</feature>
<feature type="transmembrane region" description="Helical" evidence="2">
    <location>
        <begin position="469"/>
        <end position="486"/>
    </location>
</feature>
<sequence length="1222" mass="138338">MVGFGGFGFAKCPDLPHGTLLGDHAKGEDLLLLKDEAEALADTIAYKDLEAPFVVGLLGRWGSGKSHLFSLMKDRLAAIQEQPVTESNDFSFAGHIYLIKFDAWTYAKGNMWSSFMYTILKELNKQLHLEAELSKSEKYMAGSAKQWTPSNENKESLVEKLCLGWNDLHSYLFPPEDVNHNRTSTFSKLYRLFRILLGCLVFLLASFFLAISWAVLISLSKLRDYVGNTIDTTIDGWLAWSAKIIGKMKPGNHVGHNRDEVEANRKEFDRQGRRDNITDEEAKGKKDPSDKSAENTKVNDRVKPVHESDKQNDTDNRANGSLSPERDYQRLKNGISLIKIQDSDKATREEYLQSRKEKFKETFRYNVDKCSAIIDMDIPNVTDELARAGNANYSKDIRDFQGLSNIKRWQDEKPGEFRFDDALKAIKEAHKSTDDKPDPAGIEAFGKLTFINKLKLVFSPQFLLKTKGIIIPLLVAAAMAVLWILVEDWSTKIGALLASVAAPFAILVPVVKGKLEEISGTLKDKNDKFQKNFAESRIYAQNVFSNDDQENDQENPTPALEEEIKELKEKVWLRKGKGLREIGKDRVGASSYETDLGIVHQAQQDLMRLSNSMRSEERQSEEKGSKENMFPRGDPRIVLIIDDIDRCPPDQVVDVLEALQLLVKTKLFVVLIALNTQYVTLALEEKYQILNATNGWHPSGTDYIEKILQISYRLAPIERPEAVQGYVKSQLEVSEDKATSSKPTKHELSITQPAANPESQQSPGENASAITPVNNSNESDLNGNGDTQGGDNPEFYKSPSAQYFAPTPVNNPNETDLNGDVDSQKYDKQLNNRLSHGDNPHFKIMINDEDEPLVPGVLKALHFEEYEKSIVMKAAECTALFPRSLKRVMNIVKITKFLWHRQSRKRYETAAQKRKEKGKKKRSDHTDDWIEDKEFSDRERRILRESSICLLVVCAASNLPIRRRIANFYSRYELMVVGKDKLGNAHNLKELIIQNGFGELNCEYTRPMEEIFLKFSQVWWYDQGKGKDSTLKFNGNKWKEVKDVLRLVRAFSIIPERNIDDYELSNGRFKANLREERESLIVDTNSLRELLSTKSGGPEMDQELRNTDLEGSWCSGDFYGGHGREWVQVSALVGGTANAYFIEAVKVTGDANIPAGYVTWKTLSWPKEGQEAGTPAQLQVRDGPSDPDGFMWESGTLILVSKTEIRFEWGGHTGTFVKKELD</sequence>
<feature type="compositionally biased region" description="Basic and acidic residues" evidence="1">
    <location>
        <begin position="734"/>
        <end position="748"/>
    </location>
</feature>
<dbReference type="PANTHER" id="PTHR22674:SF6">
    <property type="entry name" value="NTPASE KAP FAMILY P-LOOP DOMAIN-CONTAINING PROTEIN 1"/>
    <property type="match status" value="1"/>
</dbReference>
<dbReference type="InterPro" id="IPR027417">
    <property type="entry name" value="P-loop_NTPase"/>
</dbReference>
<evidence type="ECO:0000259" key="3">
    <source>
        <dbReference type="Pfam" id="PF07693"/>
    </source>
</evidence>
<evidence type="ECO:0000256" key="1">
    <source>
        <dbReference type="SAM" id="MobiDB-lite"/>
    </source>
</evidence>
<feature type="transmembrane region" description="Helical" evidence="2">
    <location>
        <begin position="192"/>
        <end position="216"/>
    </location>
</feature>
<comment type="caution">
    <text evidence="4">The sequence shown here is derived from an EMBL/GenBank/DDBJ whole genome shotgun (WGS) entry which is preliminary data.</text>
</comment>
<feature type="compositionally biased region" description="Polar residues" evidence="1">
    <location>
        <begin position="749"/>
        <end position="785"/>
    </location>
</feature>
<organism evidence="4 5">
    <name type="scientific">Cylindrotheca closterium</name>
    <dbReference type="NCBI Taxonomy" id="2856"/>
    <lineage>
        <taxon>Eukaryota</taxon>
        <taxon>Sar</taxon>
        <taxon>Stramenopiles</taxon>
        <taxon>Ochrophyta</taxon>
        <taxon>Bacillariophyta</taxon>
        <taxon>Bacillariophyceae</taxon>
        <taxon>Bacillariophycidae</taxon>
        <taxon>Bacillariales</taxon>
        <taxon>Bacillariaceae</taxon>
        <taxon>Cylindrotheca</taxon>
    </lineage>
</organism>
<keyword evidence="2" id="KW-0812">Transmembrane</keyword>
<evidence type="ECO:0000313" key="5">
    <source>
        <dbReference type="Proteomes" id="UP001295423"/>
    </source>
</evidence>
<keyword evidence="2" id="KW-0472">Membrane</keyword>
<reference evidence="4" key="1">
    <citation type="submission" date="2023-08" db="EMBL/GenBank/DDBJ databases">
        <authorList>
            <person name="Audoor S."/>
            <person name="Bilcke G."/>
        </authorList>
    </citation>
    <scope>NUCLEOTIDE SEQUENCE</scope>
</reference>
<feature type="region of interest" description="Disordered" evidence="1">
    <location>
        <begin position="734"/>
        <end position="819"/>
    </location>
</feature>
<dbReference type="EMBL" id="CAKOGP040000001">
    <property type="protein sequence ID" value="CAJ1908415.1"/>
    <property type="molecule type" value="Genomic_DNA"/>
</dbReference>
<dbReference type="SUPFAM" id="SSF52540">
    <property type="entry name" value="P-loop containing nucleoside triphosphate hydrolases"/>
    <property type="match status" value="1"/>
</dbReference>
<dbReference type="InterPro" id="IPR052754">
    <property type="entry name" value="NTPase_KAP_P-loop"/>
</dbReference>
<evidence type="ECO:0000313" key="4">
    <source>
        <dbReference type="EMBL" id="CAJ1908415.1"/>
    </source>
</evidence>
<feature type="region of interest" description="Disordered" evidence="1">
    <location>
        <begin position="251"/>
        <end position="328"/>
    </location>
</feature>
<accession>A0AAD2CBK4</accession>
<feature type="compositionally biased region" description="Basic and acidic residues" evidence="1">
    <location>
        <begin position="256"/>
        <end position="316"/>
    </location>
</feature>
<protein>
    <recommendedName>
        <fullName evidence="3">KAP NTPase domain-containing protein</fullName>
    </recommendedName>
</protein>
<gene>
    <name evidence="4" type="ORF">CYCCA115_LOCUS513</name>
</gene>
<dbReference type="InterPro" id="IPR011646">
    <property type="entry name" value="KAP_P-loop"/>
</dbReference>
<feature type="transmembrane region" description="Helical" evidence="2">
    <location>
        <begin position="493"/>
        <end position="511"/>
    </location>
</feature>
<dbReference type="Pfam" id="PF07693">
    <property type="entry name" value="KAP_NTPase"/>
    <property type="match status" value="2"/>
</dbReference>
<dbReference type="AlphaFoldDB" id="A0AAD2CBK4"/>
<name>A0AAD2CBK4_9STRA</name>